<proteinExistence type="predicted"/>
<dbReference type="STRING" id="283909.R7UWL8"/>
<dbReference type="PANTHER" id="PTHR11571">
    <property type="entry name" value="GLUTATHIONE S-TRANSFERASE"/>
    <property type="match status" value="1"/>
</dbReference>
<dbReference type="AlphaFoldDB" id="R7UWL8"/>
<evidence type="ECO:0000259" key="1">
    <source>
        <dbReference type="PROSITE" id="PS50404"/>
    </source>
</evidence>
<dbReference type="FunFam" id="1.20.1050.10:FF:000030">
    <property type="entry name" value="Glutathione S-transferase S1"/>
    <property type="match status" value="1"/>
</dbReference>
<evidence type="ECO:0000313" key="4">
    <source>
        <dbReference type="EnsemblMetazoa" id="CapteP193166"/>
    </source>
</evidence>
<dbReference type="SFLD" id="SFLDG00363">
    <property type="entry name" value="AMPS_(cytGST):_Alpha-__Mu-__Pi"/>
    <property type="match status" value="1"/>
</dbReference>
<organism evidence="3">
    <name type="scientific">Capitella teleta</name>
    <name type="common">Polychaete worm</name>
    <dbReference type="NCBI Taxonomy" id="283909"/>
    <lineage>
        <taxon>Eukaryota</taxon>
        <taxon>Metazoa</taxon>
        <taxon>Spiralia</taxon>
        <taxon>Lophotrochozoa</taxon>
        <taxon>Annelida</taxon>
        <taxon>Polychaeta</taxon>
        <taxon>Sedentaria</taxon>
        <taxon>Scolecida</taxon>
        <taxon>Capitellidae</taxon>
        <taxon>Capitella</taxon>
    </lineage>
</organism>
<dbReference type="InterPro" id="IPR010987">
    <property type="entry name" value="Glutathione-S-Trfase_C-like"/>
</dbReference>
<dbReference type="InterPro" id="IPR004045">
    <property type="entry name" value="Glutathione_S-Trfase_N"/>
</dbReference>
<reference evidence="4" key="3">
    <citation type="submission" date="2015-06" db="UniProtKB">
        <authorList>
            <consortium name="EnsemblMetazoa"/>
        </authorList>
    </citation>
    <scope>IDENTIFICATION</scope>
</reference>
<dbReference type="CDD" id="cd03192">
    <property type="entry name" value="GST_C_Sigma_like"/>
    <property type="match status" value="1"/>
</dbReference>
<dbReference type="GO" id="GO:0006749">
    <property type="term" value="P:glutathione metabolic process"/>
    <property type="evidence" value="ECO:0007669"/>
    <property type="project" value="TreeGrafter"/>
</dbReference>
<dbReference type="InterPro" id="IPR036249">
    <property type="entry name" value="Thioredoxin-like_sf"/>
</dbReference>
<accession>R7UWL8</accession>
<protein>
    <recommendedName>
        <fullName evidence="6">Glutathione transferase</fullName>
    </recommendedName>
</protein>
<keyword evidence="5" id="KW-1185">Reference proteome</keyword>
<reference evidence="3 5" key="2">
    <citation type="journal article" date="2013" name="Nature">
        <title>Insights into bilaterian evolution from three spiralian genomes.</title>
        <authorList>
            <person name="Simakov O."/>
            <person name="Marletaz F."/>
            <person name="Cho S.J."/>
            <person name="Edsinger-Gonzales E."/>
            <person name="Havlak P."/>
            <person name="Hellsten U."/>
            <person name="Kuo D.H."/>
            <person name="Larsson T."/>
            <person name="Lv J."/>
            <person name="Arendt D."/>
            <person name="Savage R."/>
            <person name="Osoegawa K."/>
            <person name="de Jong P."/>
            <person name="Grimwood J."/>
            <person name="Chapman J.A."/>
            <person name="Shapiro H."/>
            <person name="Aerts A."/>
            <person name="Otillar R.P."/>
            <person name="Terry A.Y."/>
            <person name="Boore J.L."/>
            <person name="Grigoriev I.V."/>
            <person name="Lindberg D.R."/>
            <person name="Seaver E.C."/>
            <person name="Weisblat D.A."/>
            <person name="Putnam N.H."/>
            <person name="Rokhsar D.S."/>
        </authorList>
    </citation>
    <scope>NUCLEOTIDE SEQUENCE</scope>
    <source>
        <strain evidence="3 5">I ESC-2004</strain>
    </source>
</reference>
<dbReference type="PROSITE" id="PS50404">
    <property type="entry name" value="GST_NTER"/>
    <property type="match status" value="1"/>
</dbReference>
<dbReference type="Pfam" id="PF14497">
    <property type="entry name" value="GST_C_3"/>
    <property type="match status" value="1"/>
</dbReference>
<dbReference type="OMA" id="EMEMAYV"/>
<evidence type="ECO:0000313" key="5">
    <source>
        <dbReference type="Proteomes" id="UP000014760"/>
    </source>
</evidence>
<feature type="domain" description="GST C-terminal" evidence="2">
    <location>
        <begin position="82"/>
        <end position="211"/>
    </location>
</feature>
<dbReference type="OrthoDB" id="414243at2759"/>
<dbReference type="SUPFAM" id="SSF52833">
    <property type="entry name" value="Thioredoxin-like"/>
    <property type="match status" value="1"/>
</dbReference>
<reference evidence="5" key="1">
    <citation type="submission" date="2012-12" db="EMBL/GenBank/DDBJ databases">
        <authorList>
            <person name="Hellsten U."/>
            <person name="Grimwood J."/>
            <person name="Chapman J.A."/>
            <person name="Shapiro H."/>
            <person name="Aerts A."/>
            <person name="Otillar R.P."/>
            <person name="Terry A.Y."/>
            <person name="Boore J.L."/>
            <person name="Simakov O."/>
            <person name="Marletaz F."/>
            <person name="Cho S.-J."/>
            <person name="Edsinger-Gonzales E."/>
            <person name="Havlak P."/>
            <person name="Kuo D.-H."/>
            <person name="Larsson T."/>
            <person name="Lv J."/>
            <person name="Arendt D."/>
            <person name="Savage R."/>
            <person name="Osoegawa K."/>
            <person name="de Jong P."/>
            <person name="Lindberg D.R."/>
            <person name="Seaver E.C."/>
            <person name="Weisblat D.A."/>
            <person name="Putnam N.H."/>
            <person name="Grigoriev I.V."/>
            <person name="Rokhsar D.S."/>
        </authorList>
    </citation>
    <scope>NUCLEOTIDE SEQUENCE</scope>
    <source>
        <strain evidence="5">I ESC-2004</strain>
    </source>
</reference>
<dbReference type="EMBL" id="AMQN01001115">
    <property type="status" value="NOT_ANNOTATED_CDS"/>
    <property type="molecule type" value="Genomic_DNA"/>
</dbReference>
<dbReference type="HOGENOM" id="CLU_039475_1_0_1"/>
<dbReference type="Proteomes" id="UP000014760">
    <property type="component" value="Unassembled WGS sequence"/>
</dbReference>
<dbReference type="SFLD" id="SFLDG01205">
    <property type="entry name" value="AMPS.1"/>
    <property type="match status" value="1"/>
</dbReference>
<dbReference type="EnsemblMetazoa" id="CapteT193166">
    <property type="protein sequence ID" value="CapteP193166"/>
    <property type="gene ID" value="CapteG193166"/>
</dbReference>
<dbReference type="Pfam" id="PF02798">
    <property type="entry name" value="GST_N"/>
    <property type="match status" value="1"/>
</dbReference>
<dbReference type="CDD" id="cd03039">
    <property type="entry name" value="GST_N_Sigma_like"/>
    <property type="match status" value="1"/>
</dbReference>
<gene>
    <name evidence="3" type="ORF">CAPTEDRAFT_193166</name>
</gene>
<dbReference type="Gene3D" id="3.40.30.10">
    <property type="entry name" value="Glutaredoxin"/>
    <property type="match status" value="1"/>
</dbReference>
<feature type="domain" description="GST N-terminal" evidence="1">
    <location>
        <begin position="2"/>
        <end position="80"/>
    </location>
</feature>
<evidence type="ECO:0000313" key="3">
    <source>
        <dbReference type="EMBL" id="ELU07796.1"/>
    </source>
</evidence>
<dbReference type="InterPro" id="IPR036282">
    <property type="entry name" value="Glutathione-S-Trfase_C_sf"/>
</dbReference>
<dbReference type="PROSITE" id="PS50405">
    <property type="entry name" value="GST_CTER"/>
    <property type="match status" value="1"/>
</dbReference>
<name>R7UWL8_CAPTE</name>
<dbReference type="GO" id="GO:0004364">
    <property type="term" value="F:glutathione transferase activity"/>
    <property type="evidence" value="ECO:0007669"/>
    <property type="project" value="TreeGrafter"/>
</dbReference>
<dbReference type="SUPFAM" id="SSF47616">
    <property type="entry name" value="GST C-terminal domain-like"/>
    <property type="match status" value="1"/>
</dbReference>
<dbReference type="PANTHER" id="PTHR11571:SF150">
    <property type="entry name" value="GLUTATHIONE S-TRANSFERASE"/>
    <property type="match status" value="1"/>
</dbReference>
<dbReference type="InterPro" id="IPR050213">
    <property type="entry name" value="GST_superfamily"/>
</dbReference>
<dbReference type="EMBL" id="KB299619">
    <property type="protein sequence ID" value="ELU07796.1"/>
    <property type="molecule type" value="Genomic_DNA"/>
</dbReference>
<dbReference type="SFLD" id="SFLDS00019">
    <property type="entry name" value="Glutathione_Transferase_(cytos"/>
    <property type="match status" value="1"/>
</dbReference>
<evidence type="ECO:0000259" key="2">
    <source>
        <dbReference type="PROSITE" id="PS50405"/>
    </source>
</evidence>
<sequence>MPQYKVNYFNVKWLAEPIRMILSYGQLDFEDRRFTDAEWKTIKPTTPCSQTPCLDIEGGKTLAQTKAICRYLAKQTGLVPENDWDAARCDMAVDYADDFRNNHNYVRVFFYTEREAQKEGLDKFLEDAPKFLVNFEKLLKENGSNGFLVGDKLTWADIYVSHTLSVIQETLKLTGNDLSFDALPQIKAFIAKVEAVPSIAAWIKKRPKTKG</sequence>
<dbReference type="InterPro" id="IPR040079">
    <property type="entry name" value="Glutathione_S-Trfase"/>
</dbReference>
<evidence type="ECO:0008006" key="6">
    <source>
        <dbReference type="Google" id="ProtNLM"/>
    </source>
</evidence>
<dbReference type="InterPro" id="IPR004046">
    <property type="entry name" value="GST_C"/>
</dbReference>
<dbReference type="Gene3D" id="1.20.1050.10">
    <property type="match status" value="1"/>
</dbReference>